<dbReference type="Pfam" id="PF00226">
    <property type="entry name" value="DnaJ"/>
    <property type="match status" value="1"/>
</dbReference>
<protein>
    <submittedName>
        <fullName evidence="2">Heat shock protein DnaJ domain protein</fullName>
    </submittedName>
</protein>
<reference evidence="2" key="1">
    <citation type="submission" date="2009-01" db="EMBL/GenBank/DDBJ databases">
        <title>Complete sequence of chromosome Cyanothece sp. PCC 7425.</title>
        <authorList>
            <consortium name="US DOE Joint Genome Institute"/>
            <person name="Lucas S."/>
            <person name="Copeland A."/>
            <person name="Lapidus A."/>
            <person name="Glavina del Rio T."/>
            <person name="Dalin E."/>
            <person name="Tice H."/>
            <person name="Bruce D."/>
            <person name="Goodwin L."/>
            <person name="Pitluck S."/>
            <person name="Sims D."/>
            <person name="Meineke L."/>
            <person name="Brettin T."/>
            <person name="Detter J.C."/>
            <person name="Han C."/>
            <person name="Larimer F."/>
            <person name="Land M."/>
            <person name="Hauser L."/>
            <person name="Kyrpides N."/>
            <person name="Ovchinnikova G."/>
            <person name="Liberton M."/>
            <person name="Stoeckel J."/>
            <person name="Banerjee A."/>
            <person name="Singh A."/>
            <person name="Page L."/>
            <person name="Sato H."/>
            <person name="Zhao L."/>
            <person name="Sherman L."/>
            <person name="Pakrasi H."/>
            <person name="Richardson P."/>
        </authorList>
    </citation>
    <scope>NUCLEOTIDE SEQUENCE</scope>
    <source>
        <strain evidence="2">PCC 7425</strain>
    </source>
</reference>
<dbReference type="SUPFAM" id="SSF46565">
    <property type="entry name" value="Chaperone J-domain"/>
    <property type="match status" value="1"/>
</dbReference>
<keyword evidence="2" id="KW-0346">Stress response</keyword>
<feature type="domain" description="J" evidence="1">
    <location>
        <begin position="133"/>
        <end position="188"/>
    </location>
</feature>
<organism evidence="2">
    <name type="scientific">Cyanothece sp. (strain PCC 7425 / ATCC 29141)</name>
    <dbReference type="NCBI Taxonomy" id="395961"/>
    <lineage>
        <taxon>Bacteria</taxon>
        <taxon>Bacillati</taxon>
        <taxon>Cyanobacteriota</taxon>
        <taxon>Cyanophyceae</taxon>
        <taxon>Gomontiellales</taxon>
        <taxon>Cyanothecaceae</taxon>
        <taxon>Cyanothece</taxon>
    </lineage>
</organism>
<dbReference type="PROSITE" id="PS50076">
    <property type="entry name" value="DNAJ_2"/>
    <property type="match status" value="1"/>
</dbReference>
<dbReference type="Gene3D" id="1.10.287.110">
    <property type="entry name" value="DnaJ domain"/>
    <property type="match status" value="1"/>
</dbReference>
<proteinExistence type="predicted"/>
<dbReference type="InterPro" id="IPR036869">
    <property type="entry name" value="J_dom_sf"/>
</dbReference>
<accession>B8HR87</accession>
<dbReference type="CDD" id="cd06257">
    <property type="entry name" value="DnaJ"/>
    <property type="match status" value="1"/>
</dbReference>
<evidence type="ECO:0000313" key="2">
    <source>
        <dbReference type="EMBL" id="ACL44075.1"/>
    </source>
</evidence>
<evidence type="ECO:0000259" key="1">
    <source>
        <dbReference type="PROSITE" id="PS50076"/>
    </source>
</evidence>
<sequence>MANLNKLINDEIERISSLYKVETSVLEEFSYFVIAKHKLKDPKPSKPSKATKKKKLALTELKSSIYQYFKVKTTTELKKSGEFKMSTDGMDINLSNRSGWESLYRAFIGILPEEEGETGEGCINGINIFKYAYPWRVFGLNPKTVTDDDIRSAYRNLSKIYHPDAGETGNAAIFDRLTTFYKSLVSEA</sequence>
<dbReference type="AlphaFoldDB" id="B8HR87"/>
<gene>
    <name evidence="2" type="ordered locus">Cyan7425_1706</name>
</gene>
<dbReference type="eggNOG" id="COG2214">
    <property type="taxonomic scope" value="Bacteria"/>
</dbReference>
<name>B8HR87_CYAP4</name>
<dbReference type="KEGG" id="cyn:Cyan7425_1706"/>
<dbReference type="EMBL" id="CP001344">
    <property type="protein sequence ID" value="ACL44075.1"/>
    <property type="molecule type" value="Genomic_DNA"/>
</dbReference>
<dbReference type="STRING" id="395961.Cyan7425_1706"/>
<dbReference type="OrthoDB" id="461110at2"/>
<dbReference type="InterPro" id="IPR001623">
    <property type="entry name" value="DnaJ_domain"/>
</dbReference>
<dbReference type="HOGENOM" id="CLU_126608_0_0_3"/>